<feature type="compositionally biased region" description="Acidic residues" evidence="1">
    <location>
        <begin position="47"/>
        <end position="59"/>
    </location>
</feature>
<organism evidence="3 4">
    <name type="scientific">Salvia divinorum</name>
    <name type="common">Maria pastora</name>
    <name type="synonym">Diviner's sage</name>
    <dbReference type="NCBI Taxonomy" id="28513"/>
    <lineage>
        <taxon>Eukaryota</taxon>
        <taxon>Viridiplantae</taxon>
        <taxon>Streptophyta</taxon>
        <taxon>Embryophyta</taxon>
        <taxon>Tracheophyta</taxon>
        <taxon>Spermatophyta</taxon>
        <taxon>Magnoliopsida</taxon>
        <taxon>eudicotyledons</taxon>
        <taxon>Gunneridae</taxon>
        <taxon>Pentapetalae</taxon>
        <taxon>asterids</taxon>
        <taxon>lamiids</taxon>
        <taxon>Lamiales</taxon>
        <taxon>Lamiaceae</taxon>
        <taxon>Nepetoideae</taxon>
        <taxon>Mentheae</taxon>
        <taxon>Salviinae</taxon>
        <taxon>Salvia</taxon>
        <taxon>Salvia subgen. Calosphace</taxon>
    </lineage>
</organism>
<proteinExistence type="predicted"/>
<evidence type="ECO:0000259" key="2">
    <source>
        <dbReference type="PROSITE" id="PS50108"/>
    </source>
</evidence>
<reference evidence="3 4" key="1">
    <citation type="submission" date="2024-06" db="EMBL/GenBank/DDBJ databases">
        <title>A chromosome level genome sequence of Diviner's sage (Salvia divinorum).</title>
        <authorList>
            <person name="Ford S.A."/>
            <person name="Ro D.-K."/>
            <person name="Ness R.W."/>
            <person name="Phillips M.A."/>
        </authorList>
    </citation>
    <scope>NUCLEOTIDE SEQUENCE [LARGE SCALE GENOMIC DNA]</scope>
    <source>
        <strain evidence="3">SAF-2024a</strain>
        <tissue evidence="3">Leaf</tissue>
    </source>
</reference>
<evidence type="ECO:0000313" key="3">
    <source>
        <dbReference type="EMBL" id="KAL1542596.1"/>
    </source>
</evidence>
<evidence type="ECO:0000256" key="1">
    <source>
        <dbReference type="SAM" id="MobiDB-lite"/>
    </source>
</evidence>
<gene>
    <name evidence="3" type="primary">RIC4</name>
    <name evidence="3" type="ORF">AAHA92_26671</name>
</gene>
<keyword evidence="4" id="KW-1185">Reference proteome</keyword>
<sequence length="170" mass="19002">MRERIERFVLLPFTAGCISESSIAVGLQHAKRSKMDTGSTPTREKDEDGEEYEEDEESLTGENLKSPPSLLAIPRFQKLFKNFKNFSQSFVYKDELEDTEMGMEIGLPTDVKHVTHISLDGCASSILSKGWNNLINPDTTNLPSFSSTPLQLAMGKNAENPTIRSMLETK</sequence>
<evidence type="ECO:0000313" key="4">
    <source>
        <dbReference type="Proteomes" id="UP001567538"/>
    </source>
</evidence>
<dbReference type="InterPro" id="IPR000095">
    <property type="entry name" value="CRIB_dom"/>
</dbReference>
<dbReference type="PROSITE" id="PS50108">
    <property type="entry name" value="CRIB"/>
    <property type="match status" value="1"/>
</dbReference>
<feature type="region of interest" description="Disordered" evidence="1">
    <location>
        <begin position="29"/>
        <end position="66"/>
    </location>
</feature>
<dbReference type="AlphaFoldDB" id="A0ABD1GEQ3"/>
<dbReference type="PANTHER" id="PTHR46931">
    <property type="entry name" value="CRIB DOMAIN-CONTAINING PROTEIN RIC2"/>
    <property type="match status" value="1"/>
</dbReference>
<dbReference type="EMBL" id="JBEAFC010000009">
    <property type="protein sequence ID" value="KAL1542596.1"/>
    <property type="molecule type" value="Genomic_DNA"/>
</dbReference>
<feature type="domain" description="CRIB" evidence="2">
    <location>
        <begin position="105"/>
        <end position="118"/>
    </location>
</feature>
<protein>
    <submittedName>
        <fullName evidence="3">CRIB domain-containing protein</fullName>
    </submittedName>
</protein>
<dbReference type="InterPro" id="IPR044509">
    <property type="entry name" value="RIC2/4"/>
</dbReference>
<comment type="caution">
    <text evidence="3">The sequence shown here is derived from an EMBL/GenBank/DDBJ whole genome shotgun (WGS) entry which is preliminary data.</text>
</comment>
<dbReference type="Proteomes" id="UP001567538">
    <property type="component" value="Unassembled WGS sequence"/>
</dbReference>
<accession>A0ABD1GEQ3</accession>
<name>A0ABD1GEQ3_SALDI</name>
<dbReference type="PANTHER" id="PTHR46931:SF15">
    <property type="entry name" value="CRIB DOMAIN-CONTAINING PROTEIN"/>
    <property type="match status" value="1"/>
</dbReference>